<dbReference type="PROSITE" id="PS51257">
    <property type="entry name" value="PROKAR_LIPOPROTEIN"/>
    <property type="match status" value="1"/>
</dbReference>
<protein>
    <recommendedName>
        <fullName evidence="3">Type VI secretion system protein</fullName>
    </recommendedName>
</protein>
<keyword evidence="1" id="KW-1185">Reference proteome</keyword>
<accession>A0A8B6X9G6</accession>
<dbReference type="PROSITE" id="PS51318">
    <property type="entry name" value="TAT"/>
    <property type="match status" value="1"/>
</dbReference>
<evidence type="ECO:0008006" key="3">
    <source>
        <dbReference type="Google" id="ProtNLM"/>
    </source>
</evidence>
<proteinExistence type="predicted"/>
<evidence type="ECO:0000313" key="1">
    <source>
        <dbReference type="Proteomes" id="UP000675920"/>
    </source>
</evidence>
<dbReference type="RefSeq" id="WP_051378678.1">
    <property type="nucleotide sequence ID" value="NZ_AXWS01000013.1"/>
</dbReference>
<organism evidence="1 2">
    <name type="scientific">Derxia gummosa DSM 723</name>
    <dbReference type="NCBI Taxonomy" id="1121388"/>
    <lineage>
        <taxon>Bacteria</taxon>
        <taxon>Pseudomonadati</taxon>
        <taxon>Pseudomonadota</taxon>
        <taxon>Betaproteobacteria</taxon>
        <taxon>Burkholderiales</taxon>
        <taxon>Alcaligenaceae</taxon>
        <taxon>Derxia</taxon>
    </lineage>
</organism>
<dbReference type="AlphaFoldDB" id="A0A8B6X9G6"/>
<reference evidence="2" key="1">
    <citation type="submission" date="2025-08" db="UniProtKB">
        <authorList>
            <consortium name="RefSeq"/>
        </authorList>
    </citation>
    <scope>IDENTIFICATION</scope>
</reference>
<dbReference type="InterPro" id="IPR006311">
    <property type="entry name" value="TAT_signal"/>
</dbReference>
<dbReference type="OrthoDB" id="8588447at2"/>
<name>A0A8B6X9G6_9BURK</name>
<dbReference type="Proteomes" id="UP000675920">
    <property type="component" value="Unplaced"/>
</dbReference>
<sequence length="181" mass="19279">MTQRSGPRLRTSRRDWLRLAALSGLLGGCSTVGDMASVVASSTANAFSGGASPAFLRWKGLLVVADPDANDNSAVALDIVFAADAGTLDRLLALPANKWFATRAELLRSFPAALAVRSYEFVPGQTRRLTEQELGSPRVAGVVLFADYRGPGEHRQRLPAVREGGLVALGARDFNITATRL</sequence>
<evidence type="ECO:0000313" key="2">
    <source>
        <dbReference type="RefSeq" id="WP_051378678.1"/>
    </source>
</evidence>